<name>A0ABR3A3H9_9AGAR</name>
<keyword evidence="2" id="KW-0812">Transmembrane</keyword>
<sequence length="161" mass="17470">MATTFAGAFSSLRPFGLPPTPVLSLILTYSINLFASPRYYYGGILENNGDPANVLARAERAGEKGAAPPNKLVKITRSKAAAANLAECMPVYLVASLIAWLAGVRPEHQNAYHIVWLASRIAYKWAYLQGKGTLRTLFFNMSMIPTITLLIHGGNMLASQS</sequence>
<evidence type="ECO:0000313" key="6">
    <source>
        <dbReference type="Proteomes" id="UP001437256"/>
    </source>
</evidence>
<proteinExistence type="predicted"/>
<reference evidence="5 6" key="1">
    <citation type="submission" date="2024-05" db="EMBL/GenBank/DDBJ databases">
        <title>A draft genome resource for the thread blight pathogen Marasmius tenuissimus strain MS-2.</title>
        <authorList>
            <person name="Yulfo-Soto G.E."/>
            <person name="Baruah I.K."/>
            <person name="Amoako-Attah I."/>
            <person name="Bukari Y."/>
            <person name="Meinhardt L.W."/>
            <person name="Bailey B.A."/>
            <person name="Cohen S.P."/>
        </authorList>
    </citation>
    <scope>NUCLEOTIDE SEQUENCE [LARGE SCALE GENOMIC DNA]</scope>
    <source>
        <strain evidence="5 6">MS-2</strain>
    </source>
</reference>
<organism evidence="5 6">
    <name type="scientific">Marasmius tenuissimus</name>
    <dbReference type="NCBI Taxonomy" id="585030"/>
    <lineage>
        <taxon>Eukaryota</taxon>
        <taxon>Fungi</taxon>
        <taxon>Dikarya</taxon>
        <taxon>Basidiomycota</taxon>
        <taxon>Agaricomycotina</taxon>
        <taxon>Agaricomycetes</taxon>
        <taxon>Agaricomycetidae</taxon>
        <taxon>Agaricales</taxon>
        <taxon>Marasmiineae</taxon>
        <taxon>Marasmiaceae</taxon>
        <taxon>Marasmius</taxon>
    </lineage>
</organism>
<dbReference type="EMBL" id="JBBXMP010000022">
    <property type="protein sequence ID" value="KAL0067924.1"/>
    <property type="molecule type" value="Genomic_DNA"/>
</dbReference>
<evidence type="ECO:0008006" key="7">
    <source>
        <dbReference type="Google" id="ProtNLM"/>
    </source>
</evidence>
<dbReference type="InterPro" id="IPR023352">
    <property type="entry name" value="MAPEG-like_dom_sf"/>
</dbReference>
<dbReference type="SUPFAM" id="SSF161084">
    <property type="entry name" value="MAPEG domain-like"/>
    <property type="match status" value="1"/>
</dbReference>
<dbReference type="PANTHER" id="PTHR35371:SF1">
    <property type="entry name" value="BLR7753 PROTEIN"/>
    <property type="match status" value="1"/>
</dbReference>
<dbReference type="Proteomes" id="UP001437256">
    <property type="component" value="Unassembled WGS sequence"/>
</dbReference>
<protein>
    <recommendedName>
        <fullName evidence="7">Glutathione transferase</fullName>
    </recommendedName>
</protein>
<evidence type="ECO:0000256" key="4">
    <source>
        <dbReference type="ARBA" id="ARBA00023136"/>
    </source>
</evidence>
<keyword evidence="4" id="KW-0472">Membrane</keyword>
<evidence type="ECO:0000256" key="2">
    <source>
        <dbReference type="ARBA" id="ARBA00022692"/>
    </source>
</evidence>
<comment type="subcellular location">
    <subcellularLocation>
        <location evidence="1">Membrane</location>
    </subcellularLocation>
</comment>
<evidence type="ECO:0000256" key="3">
    <source>
        <dbReference type="ARBA" id="ARBA00022989"/>
    </source>
</evidence>
<accession>A0ABR3A3H9</accession>
<dbReference type="InterPro" id="IPR001129">
    <property type="entry name" value="Membr-assoc_MAPEG"/>
</dbReference>
<keyword evidence="6" id="KW-1185">Reference proteome</keyword>
<comment type="caution">
    <text evidence="5">The sequence shown here is derived from an EMBL/GenBank/DDBJ whole genome shotgun (WGS) entry which is preliminary data.</text>
</comment>
<evidence type="ECO:0000313" key="5">
    <source>
        <dbReference type="EMBL" id="KAL0067924.1"/>
    </source>
</evidence>
<evidence type="ECO:0000256" key="1">
    <source>
        <dbReference type="ARBA" id="ARBA00004370"/>
    </source>
</evidence>
<dbReference type="Pfam" id="PF01124">
    <property type="entry name" value="MAPEG"/>
    <property type="match status" value="1"/>
</dbReference>
<dbReference type="Gene3D" id="1.20.120.550">
    <property type="entry name" value="Membrane associated eicosanoid/glutathione metabolism-like domain"/>
    <property type="match status" value="1"/>
</dbReference>
<dbReference type="PANTHER" id="PTHR35371">
    <property type="entry name" value="INNER MEMBRANE PROTEIN"/>
    <property type="match status" value="1"/>
</dbReference>
<keyword evidence="3" id="KW-1133">Transmembrane helix</keyword>
<gene>
    <name evidence="5" type="ORF">AAF712_005093</name>
</gene>